<evidence type="ECO:0000313" key="2">
    <source>
        <dbReference type="Proteomes" id="UP001229251"/>
    </source>
</evidence>
<evidence type="ECO:0000313" key="1">
    <source>
        <dbReference type="EMBL" id="MDK7186575.1"/>
    </source>
</evidence>
<dbReference type="AlphaFoldDB" id="A0AAJ1V1J3"/>
<reference evidence="1" key="1">
    <citation type="submission" date="2023-05" db="EMBL/GenBank/DDBJ databases">
        <title>Cataloging the Phylogenetic Diversity of Human Bladder Bacteria.</title>
        <authorList>
            <person name="Du J."/>
        </authorList>
    </citation>
    <scope>NUCLEOTIDE SEQUENCE</scope>
    <source>
        <strain evidence="1">UMB1231</strain>
    </source>
</reference>
<proteinExistence type="predicted"/>
<protein>
    <submittedName>
        <fullName evidence="1">Uncharacterized protein</fullName>
    </submittedName>
</protein>
<dbReference type="EMBL" id="JASOOE010000002">
    <property type="protein sequence ID" value="MDK7186575.1"/>
    <property type="molecule type" value="Genomic_DNA"/>
</dbReference>
<accession>A0AAJ1V1J3</accession>
<dbReference type="Proteomes" id="UP001229251">
    <property type="component" value="Unassembled WGS sequence"/>
</dbReference>
<sequence length="45" mass="5267">MGKTRKADDHMALLMTLEMNEAKTSNRLMNRTERFIHQSLKSHHG</sequence>
<organism evidence="1 2">
    <name type="scientific">Facklamia hominis</name>
    <dbReference type="NCBI Taxonomy" id="178214"/>
    <lineage>
        <taxon>Bacteria</taxon>
        <taxon>Bacillati</taxon>
        <taxon>Bacillota</taxon>
        <taxon>Bacilli</taxon>
        <taxon>Lactobacillales</taxon>
        <taxon>Aerococcaceae</taxon>
        <taxon>Facklamia</taxon>
    </lineage>
</organism>
<comment type="caution">
    <text evidence="1">The sequence shown here is derived from an EMBL/GenBank/DDBJ whole genome shotgun (WGS) entry which is preliminary data.</text>
</comment>
<dbReference type="RefSeq" id="WP_285065248.1">
    <property type="nucleotide sequence ID" value="NZ_JASOOE010000002.1"/>
</dbReference>
<name>A0AAJ1V1J3_9LACT</name>
<gene>
    <name evidence="1" type="ORF">QP433_01095</name>
</gene>